<gene>
    <name evidence="3" type="ORF">EJ03DRAFT_359691</name>
</gene>
<dbReference type="Proteomes" id="UP000799436">
    <property type="component" value="Unassembled WGS sequence"/>
</dbReference>
<proteinExistence type="predicted"/>
<feature type="compositionally biased region" description="Polar residues" evidence="2">
    <location>
        <begin position="460"/>
        <end position="472"/>
    </location>
</feature>
<evidence type="ECO:0000256" key="1">
    <source>
        <dbReference type="SAM" id="Coils"/>
    </source>
</evidence>
<evidence type="ECO:0000313" key="4">
    <source>
        <dbReference type="Proteomes" id="UP000799436"/>
    </source>
</evidence>
<feature type="compositionally biased region" description="Acidic residues" evidence="2">
    <location>
        <begin position="363"/>
        <end position="373"/>
    </location>
</feature>
<dbReference type="EMBL" id="ML995955">
    <property type="protein sequence ID" value="KAF2763875.1"/>
    <property type="molecule type" value="Genomic_DNA"/>
</dbReference>
<protein>
    <submittedName>
        <fullName evidence="3">Uncharacterized protein</fullName>
    </submittedName>
</protein>
<feature type="non-terminal residue" evidence="3">
    <location>
        <position position="1"/>
    </location>
</feature>
<evidence type="ECO:0000313" key="3">
    <source>
        <dbReference type="EMBL" id="KAF2763875.1"/>
    </source>
</evidence>
<feature type="compositionally biased region" description="Basic and acidic residues" evidence="2">
    <location>
        <begin position="374"/>
        <end position="388"/>
    </location>
</feature>
<accession>A0A6G1KTD7</accession>
<feature type="compositionally biased region" description="Gly residues" evidence="2">
    <location>
        <begin position="407"/>
        <end position="416"/>
    </location>
</feature>
<dbReference type="AlphaFoldDB" id="A0A6G1KTD7"/>
<evidence type="ECO:0000256" key="2">
    <source>
        <dbReference type="SAM" id="MobiDB-lite"/>
    </source>
</evidence>
<reference evidence="3" key="1">
    <citation type="journal article" date="2020" name="Stud. Mycol.">
        <title>101 Dothideomycetes genomes: a test case for predicting lifestyles and emergence of pathogens.</title>
        <authorList>
            <person name="Haridas S."/>
            <person name="Albert R."/>
            <person name="Binder M."/>
            <person name="Bloem J."/>
            <person name="Labutti K."/>
            <person name="Salamov A."/>
            <person name="Andreopoulos B."/>
            <person name="Baker S."/>
            <person name="Barry K."/>
            <person name="Bills G."/>
            <person name="Bluhm B."/>
            <person name="Cannon C."/>
            <person name="Castanera R."/>
            <person name="Culley D."/>
            <person name="Daum C."/>
            <person name="Ezra D."/>
            <person name="Gonzalez J."/>
            <person name="Henrissat B."/>
            <person name="Kuo A."/>
            <person name="Liang C."/>
            <person name="Lipzen A."/>
            <person name="Lutzoni F."/>
            <person name="Magnuson J."/>
            <person name="Mondo S."/>
            <person name="Nolan M."/>
            <person name="Ohm R."/>
            <person name="Pangilinan J."/>
            <person name="Park H.-J."/>
            <person name="Ramirez L."/>
            <person name="Alfaro M."/>
            <person name="Sun H."/>
            <person name="Tritt A."/>
            <person name="Yoshinaga Y."/>
            <person name="Zwiers L.-H."/>
            <person name="Turgeon B."/>
            <person name="Goodwin S."/>
            <person name="Spatafora J."/>
            <person name="Crous P."/>
            <person name="Grigoriev I."/>
        </authorList>
    </citation>
    <scope>NUCLEOTIDE SEQUENCE</scope>
    <source>
        <strain evidence="3">CBS 116005</strain>
    </source>
</reference>
<sequence length="540" mass="61282">SSSSESLQFNKPHLHFYTPLQSKRISYTHYTSFNRISDSKHQPTSIPSYDHHHNITAIMPSPAAMHLPQEAEVDFFENVKYVRYMADAYLREAKLTFAELYKQHNDEIRALSSRCEEKAAECERLAGQLGDLQSEKAEVEENHEKRVQLHETAKEMLVEADEKLEKKDEEIENLKAELQLQKDSAEKNLAQKDEELRKIQDHNATLSRALSNLQSRCNGSERTIGMLQTTIVQGAGNMNAALLDIFDDLTDEGQKAQERAQFIQRSWDDKKARVHELIEELVRYYDEEIRGEKKHAQNELEKLAEEKEKELQELTEENWNLQSRVETYEREKEQLKDRVDQLEQAAKSCTCRQQPSHQRSDDDYGDSDSDDEGNDHGARGPEESRAGDGAEGAEGNKGGEGDETGEGGDVVDGGEVGDVVDGGKDHSGGPDGTEGTEGTEHGPNPHHGQHDGQDQPQNQRNNHGQPAVVSQNDNPVMNQLWWEECGLQSDVKDKMALDWARRNPEAAAQRVEGFGKMSNRRRILLKEQQKLARRILEARR</sequence>
<keyword evidence="4" id="KW-1185">Reference proteome</keyword>
<organism evidence="3 4">
    <name type="scientific">Teratosphaeria nubilosa</name>
    <dbReference type="NCBI Taxonomy" id="161662"/>
    <lineage>
        <taxon>Eukaryota</taxon>
        <taxon>Fungi</taxon>
        <taxon>Dikarya</taxon>
        <taxon>Ascomycota</taxon>
        <taxon>Pezizomycotina</taxon>
        <taxon>Dothideomycetes</taxon>
        <taxon>Dothideomycetidae</taxon>
        <taxon>Mycosphaerellales</taxon>
        <taxon>Teratosphaeriaceae</taxon>
        <taxon>Teratosphaeria</taxon>
    </lineage>
</organism>
<feature type="region of interest" description="Disordered" evidence="2">
    <location>
        <begin position="346"/>
        <end position="472"/>
    </location>
</feature>
<dbReference type="OrthoDB" id="10578136at2759"/>
<name>A0A6G1KTD7_9PEZI</name>
<feature type="compositionally biased region" description="Gly residues" evidence="2">
    <location>
        <begin position="389"/>
        <end position="398"/>
    </location>
</feature>
<keyword evidence="1" id="KW-0175">Coiled coil</keyword>
<feature type="coiled-coil region" evidence="1">
    <location>
        <begin position="101"/>
        <end position="216"/>
    </location>
</feature>